<evidence type="ECO:0000259" key="7">
    <source>
        <dbReference type="PROSITE" id="PS50110"/>
    </source>
</evidence>
<dbReference type="RefSeq" id="WP_106169361.1">
    <property type="nucleotide sequence ID" value="NZ_JAVKZF010000002.1"/>
</dbReference>
<evidence type="ECO:0000259" key="8">
    <source>
        <dbReference type="PROSITE" id="PS50122"/>
    </source>
</evidence>
<feature type="domain" description="CheB-type methylesterase" evidence="8">
    <location>
        <begin position="174"/>
        <end position="365"/>
    </location>
</feature>
<dbReference type="InterPro" id="IPR011006">
    <property type="entry name" value="CheY-like_superfamily"/>
</dbReference>
<dbReference type="Gene3D" id="3.40.50.180">
    <property type="entry name" value="Methylesterase CheB, C-terminal domain"/>
    <property type="match status" value="1"/>
</dbReference>
<evidence type="ECO:0000256" key="1">
    <source>
        <dbReference type="ARBA" id="ARBA00022801"/>
    </source>
</evidence>
<comment type="subcellular location">
    <subcellularLocation>
        <location evidence="3">Cytoplasm</location>
    </subcellularLocation>
</comment>
<feature type="domain" description="Response regulatory" evidence="7">
    <location>
        <begin position="5"/>
        <end position="123"/>
    </location>
</feature>
<feature type="region of interest" description="Disordered" evidence="6">
    <location>
        <begin position="144"/>
        <end position="166"/>
    </location>
</feature>
<dbReference type="CDD" id="cd16432">
    <property type="entry name" value="CheB_Rec"/>
    <property type="match status" value="1"/>
</dbReference>
<dbReference type="PIRSF" id="PIRSF000876">
    <property type="entry name" value="RR_chemtxs_CheB"/>
    <property type="match status" value="1"/>
</dbReference>
<dbReference type="GO" id="GO:0050568">
    <property type="term" value="F:protein-glutamine glutaminase activity"/>
    <property type="evidence" value="ECO:0007669"/>
    <property type="project" value="UniProtKB-UniRule"/>
</dbReference>
<keyword evidence="3 5" id="KW-0597">Phosphoprotein</keyword>
<evidence type="ECO:0000313" key="9">
    <source>
        <dbReference type="EMBL" id="RUT11111.1"/>
    </source>
</evidence>
<feature type="active site" evidence="3 4">
    <location>
        <position position="184"/>
    </location>
</feature>
<keyword evidence="1 3" id="KW-0378">Hydrolase</keyword>
<dbReference type="PROSITE" id="PS50122">
    <property type="entry name" value="CHEB"/>
    <property type="match status" value="1"/>
</dbReference>
<dbReference type="InterPro" id="IPR035909">
    <property type="entry name" value="CheB_C"/>
</dbReference>
<proteinExistence type="inferred from homology"/>
<dbReference type="NCBIfam" id="NF001965">
    <property type="entry name" value="PRK00742.1"/>
    <property type="match status" value="1"/>
</dbReference>
<dbReference type="GO" id="GO:0006935">
    <property type="term" value="P:chemotaxis"/>
    <property type="evidence" value="ECO:0007669"/>
    <property type="project" value="UniProtKB-UniRule"/>
</dbReference>
<dbReference type="Pfam" id="PF01339">
    <property type="entry name" value="CheB_methylest"/>
    <property type="match status" value="1"/>
</dbReference>
<comment type="caution">
    <text evidence="9">The sequence shown here is derived from an EMBL/GenBank/DDBJ whole genome shotgun (WGS) entry which is preliminary data.</text>
</comment>
<feature type="active site" evidence="3 4">
    <location>
        <position position="307"/>
    </location>
</feature>
<comment type="function">
    <text evidence="3">Involved in chemotaxis. Part of a chemotaxis signal transduction system that modulates chemotaxis in response to various stimuli. Catalyzes the demethylation of specific methylglutamate residues introduced into the chemoreceptors (methyl-accepting chemotaxis proteins or MCP) by CheR. Also mediates the irreversible deamidation of specific glutamine residues to glutamic acid.</text>
</comment>
<feature type="compositionally biased region" description="Polar residues" evidence="6">
    <location>
        <begin position="149"/>
        <end position="165"/>
    </location>
</feature>
<dbReference type="InterPro" id="IPR001789">
    <property type="entry name" value="Sig_transdc_resp-reg_receiver"/>
</dbReference>
<gene>
    <name evidence="3 9" type="primary">cheB</name>
    <name evidence="9" type="ORF">DSM107010_36240</name>
</gene>
<accession>A0AB37UI95</accession>
<dbReference type="InterPro" id="IPR008248">
    <property type="entry name" value="CheB-like"/>
</dbReference>
<evidence type="ECO:0000256" key="6">
    <source>
        <dbReference type="SAM" id="MobiDB-lite"/>
    </source>
</evidence>
<evidence type="ECO:0000313" key="10">
    <source>
        <dbReference type="Proteomes" id="UP000282574"/>
    </source>
</evidence>
<dbReference type="SUPFAM" id="SSF52738">
    <property type="entry name" value="Methylesterase CheB, C-terminal domain"/>
    <property type="match status" value="1"/>
</dbReference>
<evidence type="ECO:0000256" key="3">
    <source>
        <dbReference type="HAMAP-Rule" id="MF_00099"/>
    </source>
</evidence>
<name>A0AB37UI95_9CYAN</name>
<evidence type="ECO:0000256" key="4">
    <source>
        <dbReference type="PROSITE-ProRule" id="PRU00050"/>
    </source>
</evidence>
<dbReference type="Gene3D" id="3.40.50.2300">
    <property type="match status" value="1"/>
</dbReference>
<comment type="domain">
    <text evidence="3">Contains a C-terminal catalytic domain, and an N-terminal region which modulates catalytic activity.</text>
</comment>
<comment type="similarity">
    <text evidence="3">Belongs to the CheB family.</text>
</comment>
<dbReference type="GO" id="GO:0005737">
    <property type="term" value="C:cytoplasm"/>
    <property type="evidence" value="ECO:0007669"/>
    <property type="project" value="UniProtKB-SubCell"/>
</dbReference>
<sequence>MPKIRVLVVDDAVVVRSRLSKLLAEDPELEVVGVAANGRIALAKIAQLNPNVVILDVEMPDMDGLATLAAIRQTYPHIAVIMFSTFTRAGAIATLDALSLGASDYATKPSHLGNIEAIRQHVFDDLVPKIKLFGTKQVKSQKSKVKTQESGVRSQESGACSNFSPSDPPAVFSPTPKIVAIGVSTGGPNALAVLLSQLPADFPVPIAIVQHMPPMFTQLLAERLAAKSRLKVAEAVSGRVLEPGQVWIAPGDFHLAVQRDGKVVRLVTHQAPPENSCRPSVDVLFSSVAEVFGASAIAIVLTGMGQDGLRGCQQLREAGGRVLVQDEASSVVWGMPGFVANAGLANRVLPIDQMADETIRQVCNNT</sequence>
<protein>
    <recommendedName>
        <fullName evidence="3">Protein-glutamate methylesterase/protein-glutamine glutaminase</fullName>
        <ecNumber evidence="3">3.1.1.61</ecNumber>
        <ecNumber evidence="3">3.5.1.44</ecNumber>
    </recommendedName>
</protein>
<organism evidence="9 10">
    <name type="scientific">Chroococcidiopsis cubana SAG 39.79</name>
    <dbReference type="NCBI Taxonomy" id="388085"/>
    <lineage>
        <taxon>Bacteria</taxon>
        <taxon>Bacillati</taxon>
        <taxon>Cyanobacteriota</taxon>
        <taxon>Cyanophyceae</taxon>
        <taxon>Chroococcidiopsidales</taxon>
        <taxon>Chroococcidiopsidaceae</taxon>
        <taxon>Chroococcidiopsis</taxon>
    </lineage>
</organism>
<evidence type="ECO:0000256" key="2">
    <source>
        <dbReference type="ARBA" id="ARBA00048267"/>
    </source>
</evidence>
<dbReference type="InterPro" id="IPR000673">
    <property type="entry name" value="Sig_transdc_resp-reg_Me-estase"/>
</dbReference>
<dbReference type="PANTHER" id="PTHR42872:SF3">
    <property type="entry name" value="PROTEIN-GLUTAMATE METHYLESTERASE_PROTEIN-GLUTAMINE GLUTAMINASE 1"/>
    <property type="match status" value="1"/>
</dbReference>
<dbReference type="GO" id="GO:0000156">
    <property type="term" value="F:phosphorelay response regulator activity"/>
    <property type="evidence" value="ECO:0007669"/>
    <property type="project" value="InterPro"/>
</dbReference>
<feature type="active site" evidence="3 4">
    <location>
        <position position="211"/>
    </location>
</feature>
<dbReference type="CDD" id="cd17541">
    <property type="entry name" value="REC_CheB-like"/>
    <property type="match status" value="1"/>
</dbReference>
<dbReference type="PROSITE" id="PS50110">
    <property type="entry name" value="RESPONSE_REGULATORY"/>
    <property type="match status" value="1"/>
</dbReference>
<dbReference type="SUPFAM" id="SSF52172">
    <property type="entry name" value="CheY-like"/>
    <property type="match status" value="1"/>
</dbReference>
<dbReference type="Proteomes" id="UP000282574">
    <property type="component" value="Unassembled WGS sequence"/>
</dbReference>
<dbReference type="EC" id="3.1.1.61" evidence="3"/>
<dbReference type="EMBL" id="RSCK01000031">
    <property type="protein sequence ID" value="RUT11111.1"/>
    <property type="molecule type" value="Genomic_DNA"/>
</dbReference>
<feature type="modified residue" description="4-aspartylphosphate" evidence="3 5">
    <location>
        <position position="56"/>
    </location>
</feature>
<dbReference type="SMART" id="SM00448">
    <property type="entry name" value="REC"/>
    <property type="match status" value="1"/>
</dbReference>
<dbReference type="GO" id="GO:0008984">
    <property type="term" value="F:protein-glutamate methylesterase activity"/>
    <property type="evidence" value="ECO:0007669"/>
    <property type="project" value="UniProtKB-UniRule"/>
</dbReference>
<dbReference type="EC" id="3.5.1.44" evidence="3"/>
<comment type="catalytic activity">
    <reaction evidence="3">
        <text>L-glutaminyl-[protein] + H2O = L-glutamyl-[protein] + NH4(+)</text>
        <dbReference type="Rhea" id="RHEA:16441"/>
        <dbReference type="Rhea" id="RHEA-COMP:10207"/>
        <dbReference type="Rhea" id="RHEA-COMP:10208"/>
        <dbReference type="ChEBI" id="CHEBI:15377"/>
        <dbReference type="ChEBI" id="CHEBI:28938"/>
        <dbReference type="ChEBI" id="CHEBI:29973"/>
        <dbReference type="ChEBI" id="CHEBI:30011"/>
        <dbReference type="EC" id="3.5.1.44"/>
    </reaction>
</comment>
<keyword evidence="3" id="KW-0963">Cytoplasm</keyword>
<comment type="catalytic activity">
    <reaction evidence="2 3">
        <text>[protein]-L-glutamate 5-O-methyl ester + H2O = L-glutamyl-[protein] + methanol + H(+)</text>
        <dbReference type="Rhea" id="RHEA:23236"/>
        <dbReference type="Rhea" id="RHEA-COMP:10208"/>
        <dbReference type="Rhea" id="RHEA-COMP:10311"/>
        <dbReference type="ChEBI" id="CHEBI:15377"/>
        <dbReference type="ChEBI" id="CHEBI:15378"/>
        <dbReference type="ChEBI" id="CHEBI:17790"/>
        <dbReference type="ChEBI" id="CHEBI:29973"/>
        <dbReference type="ChEBI" id="CHEBI:82795"/>
        <dbReference type="EC" id="3.1.1.61"/>
    </reaction>
</comment>
<keyword evidence="10" id="KW-1185">Reference proteome</keyword>
<dbReference type="PANTHER" id="PTHR42872">
    <property type="entry name" value="PROTEIN-GLUTAMATE METHYLESTERASE/PROTEIN-GLUTAMINE GLUTAMINASE"/>
    <property type="match status" value="1"/>
</dbReference>
<comment type="PTM">
    <text evidence="3">Phosphorylated by CheA. Phosphorylation of the N-terminal regulatory domain activates the methylesterase activity.</text>
</comment>
<evidence type="ECO:0000256" key="5">
    <source>
        <dbReference type="PROSITE-ProRule" id="PRU00169"/>
    </source>
</evidence>
<keyword evidence="3 4" id="KW-0145">Chemotaxis</keyword>
<dbReference type="HAMAP" id="MF_00099">
    <property type="entry name" value="CheB_chemtxs"/>
    <property type="match status" value="1"/>
</dbReference>
<dbReference type="Pfam" id="PF00072">
    <property type="entry name" value="Response_reg"/>
    <property type="match status" value="1"/>
</dbReference>
<reference evidence="9 10" key="1">
    <citation type="journal article" date="2019" name="Genome Biol. Evol.">
        <title>Day and night: Metabolic profiles and evolutionary relationships of six axenic non-marine cyanobacteria.</title>
        <authorList>
            <person name="Will S.E."/>
            <person name="Henke P."/>
            <person name="Boedeker C."/>
            <person name="Huang S."/>
            <person name="Brinkmann H."/>
            <person name="Rohde M."/>
            <person name="Jarek M."/>
            <person name="Friedl T."/>
            <person name="Seufert S."/>
            <person name="Schumacher M."/>
            <person name="Overmann J."/>
            <person name="Neumann-Schaal M."/>
            <person name="Petersen J."/>
        </authorList>
    </citation>
    <scope>NUCLEOTIDE SEQUENCE [LARGE SCALE GENOMIC DNA]</scope>
    <source>
        <strain evidence="9 10">SAG 39.79</strain>
    </source>
</reference>
<dbReference type="AlphaFoldDB" id="A0AB37UI95"/>